<feature type="compositionally biased region" description="Polar residues" evidence="10">
    <location>
        <begin position="1012"/>
        <end position="1021"/>
    </location>
</feature>
<feature type="domain" description="Fibronectin type-III" evidence="11">
    <location>
        <begin position="2127"/>
        <end position="2215"/>
    </location>
</feature>
<feature type="domain" description="Fibronectin type-III" evidence="11">
    <location>
        <begin position="2219"/>
        <end position="2306"/>
    </location>
</feature>
<evidence type="ECO:0000256" key="4">
    <source>
        <dbReference type="ARBA" id="ARBA00022729"/>
    </source>
</evidence>
<dbReference type="SMART" id="SM00060">
    <property type="entry name" value="FN3"/>
    <property type="match status" value="7"/>
</dbReference>
<accession>A0ABT3FSD1</accession>
<dbReference type="InterPro" id="IPR013783">
    <property type="entry name" value="Ig-like_fold"/>
</dbReference>
<feature type="domain" description="Fibronectin type-III" evidence="11">
    <location>
        <begin position="2027"/>
        <end position="2123"/>
    </location>
</feature>
<comment type="caution">
    <text evidence="12">The sequence shown here is derived from an EMBL/GenBank/DDBJ whole genome shotgun (WGS) entry which is preliminary data.</text>
</comment>
<protein>
    <submittedName>
        <fullName evidence="12">Malectin domain-containing carbohydrate-binding protein</fullName>
    </submittedName>
</protein>
<dbReference type="Pfam" id="PF00041">
    <property type="entry name" value="fn3"/>
    <property type="match status" value="4"/>
</dbReference>
<dbReference type="PANTHER" id="PTHR13460:SF0">
    <property type="entry name" value="MALECTIN"/>
    <property type="match status" value="1"/>
</dbReference>
<feature type="domain" description="Fibronectin type-III" evidence="11">
    <location>
        <begin position="1414"/>
        <end position="1502"/>
    </location>
</feature>
<dbReference type="PROSITE" id="PS50853">
    <property type="entry name" value="FN3"/>
    <property type="match status" value="6"/>
</dbReference>
<keyword evidence="3" id="KW-0812">Transmembrane</keyword>
<dbReference type="PANTHER" id="PTHR13460">
    <property type="match status" value="1"/>
</dbReference>
<dbReference type="Proteomes" id="UP001207930">
    <property type="component" value="Unassembled WGS sequence"/>
</dbReference>
<gene>
    <name evidence="12" type="ORF">OKA04_16585</name>
</gene>
<dbReference type="Gene3D" id="2.60.120.430">
    <property type="entry name" value="Galactose-binding lectin"/>
    <property type="match status" value="4"/>
</dbReference>
<dbReference type="Pfam" id="PF11721">
    <property type="entry name" value="Malectin"/>
    <property type="match status" value="4"/>
</dbReference>
<feature type="region of interest" description="Disordered" evidence="10">
    <location>
        <begin position="1002"/>
        <end position="1021"/>
    </location>
</feature>
<reference evidence="12 13" key="1">
    <citation type="submission" date="2022-10" db="EMBL/GenBank/DDBJ databases">
        <title>Luteolibacter flavescens strain MCCC 1K03193, whole genome shotgun sequencing project.</title>
        <authorList>
            <person name="Zhao G."/>
            <person name="Shen L."/>
        </authorList>
    </citation>
    <scope>NUCLEOTIDE SEQUENCE [LARGE SCALE GENOMIC DNA]</scope>
    <source>
        <strain evidence="12 13">MCCC 1K03193</strain>
    </source>
</reference>
<evidence type="ECO:0000256" key="6">
    <source>
        <dbReference type="ARBA" id="ARBA00022989"/>
    </source>
</evidence>
<dbReference type="InterPro" id="IPR021720">
    <property type="entry name" value="Malectin_dom"/>
</dbReference>
<dbReference type="InterPro" id="IPR008979">
    <property type="entry name" value="Galactose-bd-like_sf"/>
</dbReference>
<dbReference type="InterPro" id="IPR011041">
    <property type="entry name" value="Quinoprot_gluc/sorb_DH_b-prop"/>
</dbReference>
<dbReference type="RefSeq" id="WP_264502313.1">
    <property type="nucleotide sequence ID" value="NZ_JAPDDS010000009.1"/>
</dbReference>
<dbReference type="Gene3D" id="2.60.40.10">
    <property type="entry name" value="Immunoglobulins"/>
    <property type="match status" value="7"/>
</dbReference>
<keyword evidence="5" id="KW-0256">Endoplasmic reticulum</keyword>
<dbReference type="EMBL" id="JAPDDS010000009">
    <property type="protein sequence ID" value="MCW1886357.1"/>
    <property type="molecule type" value="Genomic_DNA"/>
</dbReference>
<evidence type="ECO:0000256" key="2">
    <source>
        <dbReference type="ARBA" id="ARBA00009141"/>
    </source>
</evidence>
<evidence type="ECO:0000259" key="11">
    <source>
        <dbReference type="PROSITE" id="PS50853"/>
    </source>
</evidence>
<dbReference type="SUPFAM" id="SSF50952">
    <property type="entry name" value="Soluble quinoprotein glucose dehydrogenase"/>
    <property type="match status" value="1"/>
</dbReference>
<keyword evidence="7" id="KW-0472">Membrane</keyword>
<evidence type="ECO:0000313" key="12">
    <source>
        <dbReference type="EMBL" id="MCW1886357.1"/>
    </source>
</evidence>
<feature type="domain" description="Fibronectin type-III" evidence="11">
    <location>
        <begin position="1323"/>
        <end position="1410"/>
    </location>
</feature>
<keyword evidence="9" id="KW-0119">Carbohydrate metabolism</keyword>
<sequence length="2595" mass="270205">MILATATVLPAAEPQQVGFSPSVLNGLGTGTSQNKAAKVTSLQFGPDNRLYFTQVNGTVIACDVTRMGPNNYVASNVETIPLVKNIPNYNDDGARNTTLTERQCTGILVTGTAANPVVYVSSCDPREGAGSGGTDLNLDTNSGIISRLTKNGSGVWEKVDIVRGLPRSEENHANNGLTISADGHTIYLAQGGNTNAGSPSANFAYSCEYALSAAVLSIDLVAINAMPVKTDGYGQHYLYNLPTLNDPNPARGVNPDGSNVNDPFGGNDGLNQAKLVPGGPVQVYASGFRNPYDVLIAATPGRAGKMYTFDNAANSGWGGYPKNEATPAAVTNEYVTGEPGAVNNKDGLYLISGPGYYRGHPNPIRANPAGAGWYRNDEGGAGFVYSTAPTSDWPPVPVSMADPQQGDFKMPGPADGALITNSASTTGMAEYTAANFGGAMTGNIIATQYSAKTVQRIMMNADGTAATGSTVLLNGDSYGTPLDVTCPGPGAAPALAGTIFVGHHSSKITILEPTDFDSSGGGVCSGVFSFALDEDNDGYSNADEISNNSDPCSPAVTPPDNDGDFLSDLLDSDDDNDGIADTQDVYPIDQLNGRDVSPPVRRELFNELGIGFFSIGFKGVMLNPGENYSQKMNVDELIAGGTAGLFTDPTVGPGNPHGSSNTQINGFHFGVNVDEITGPVLATSRLGGLLFNGTPTAGQSQGIFIGNGDQDNYVKVAVNANGGPGAIEVVHEENGIIQTQVLHPATGLFSSDVILAFLIDPIAGTVHPGYSLGGGPVTYVGSPLAVSGKVLGSIRGTSAMAFGLLATTGTVGTPTFNATWDYFDVSPVPNTAAAKLTVSSGAGTTLNSSTNTSGSFKLENLSTGGQKITSLKIDLRTAILPDIVFDPDHTAGDNDGKSFQVDANGSGDPSAPTGTATHSYEAPHNGTDSGDGYSVIAIDLGTAMNFGPGQLLKFSSDIDPLSIKMTPTPVAGPGPLHSGSVSGMEIVGATVTVTFDDGTIRKSRLGGMPGTPDSNKGSTTTLANSQLPAPTLTVPGKASPFTTITQPTVRIIGTPGATVQLGVYRSALRLVDGIYTVPGYQIDPYETNRVESFGYADETIGAGGYVDVPLSLSHDEEIGGIHLISAFTFDSTGKRSASSNVLTIEYDPTASPATALYRINTGSTTSYTDSSDQVWAADVNTSTYNSTSGDNNTFANAISGTEDDVLYQTFRFDGSASSPLDFNFTVPNGTYEVRLHFAETWSGITAAGQRVFDVLLEGQTAINDLDVFSEAGPNAALVKTLQTPVTDGLLTIGLRHVVQNPFISGIEIYQLSTTGPDLEAPVAPALLTYSSLQSGSIQLAWSQASDNSGSIAGYRIYRDGVTDPIVQTTSLSYLAAGLMPSTGYTFGVEAFDAAGNVSTRTTLTVTTAADTQDPTSPGQFKGVAGNEQAILSWQAATDDTRIQHYRISRDGSQITTVTGLTFTDTGLTNGTTYAYSVVAVDVMGKVSQPVTASVRPRALGPALYRVDCGLMTGSYTDQEGRIWSTDSGFNASNDTTGPSPATSVAISGTTAPDMYRNYRYKNRNSGTPLKYEFTVPNGEYELRLHFAELWTNAANNPGARVFNVAVEGQPALANLDIFAEAGLNAALVKALPVSVADGKLTIDFTVVVQNPQISGIEIFPLQDGPPDTTPPATPANFTVASKTDSSVTLSWAAPTDDATAWVVKRGATQLAIVTGTTHAYTDSGLTESTAYTYSVEARDAAYNLSIPATLNVTTNPDTTPPPAPLNFTAAPGNGLVILSWQAPATGGPIANYQILRNSVLLTTVTSPGYTDHDVTNGTTYSYQVKAVDAAANASVPASANATPQSLGPALHRINCGKLDGAYTDPAGNVWSADTFYNVANTNTGTSTISVTNTAVPEIYKSHRLKNRSSTTPLKYQIPVTNGIYELRLHFAEVWSGATEAGKRVFDVAVEGSVVLDDFDIFAEAGRDKALVKTIPVIVSDGSLTIDFLVVKGMVNGVETALQNPQVNAIEVFPVMSSGSGDTIAPGTPGALAAANVTHTTADLSWSASADNEGGSGVAGYRIFRRASATQAIEEAQLIATVTGTTFSDSALTAGIAYEYRVVAYDVANNASAPAILPVTTVPLDVTAPTVPTELTATPAAGQVTLSWQPSTDIGGSGVAHYVVLRDGNEIATVTTPGHIDTGLIGNVSFVYEVKAVDVAGNSSAYASVNATTPGDTVAPPAPRHLTATPGNGSITLSWLAPLATNDVSGYEIRRNGTLVTTVGSTSHVITGLQNGQSYTYQVRTVDTSTNASADASASATPRVLGTSVIRVNAGGGAFTDLLGNVWAEDLGYFNIGQTAPNATIPISGTEDDSLYQSERYDGSADGADLEFSTPVANGSYEVRLHFAETYAQITAAGMRVFDVYAEGQLVIDDLDIFDRVGLNAALVMTFPVTVTDGTINVRFDHLGLQNPKICAVEVQAIIPLAATSFADWLAQHNLPGQTTGDADGGGLSNQEEYELQLDPNNPNDDLAFHLTCTGQGTTKVIALPALKPIGNYYLHRSSGLNDLGNVANRIATITKAQIEAMTPAERASHTVPDSTGGTRAFYQLFFEPVAD</sequence>
<feature type="region of interest" description="Disordered" evidence="10">
    <location>
        <begin position="539"/>
        <end position="583"/>
    </location>
</feature>
<evidence type="ECO:0000256" key="8">
    <source>
        <dbReference type="ARBA" id="ARBA00023180"/>
    </source>
</evidence>
<feature type="domain" description="Fibronectin type-III" evidence="11">
    <location>
        <begin position="1673"/>
        <end position="1762"/>
    </location>
</feature>
<feature type="region of interest" description="Disordered" evidence="10">
    <location>
        <begin position="891"/>
        <end position="927"/>
    </location>
</feature>
<dbReference type="SUPFAM" id="SSF49785">
    <property type="entry name" value="Galactose-binding domain-like"/>
    <property type="match status" value="4"/>
</dbReference>
<organism evidence="12 13">
    <name type="scientific">Luteolibacter flavescens</name>
    <dbReference type="NCBI Taxonomy" id="1859460"/>
    <lineage>
        <taxon>Bacteria</taxon>
        <taxon>Pseudomonadati</taxon>
        <taxon>Verrucomicrobiota</taxon>
        <taxon>Verrucomicrobiia</taxon>
        <taxon>Verrucomicrobiales</taxon>
        <taxon>Verrucomicrobiaceae</taxon>
        <taxon>Luteolibacter</taxon>
    </lineage>
</organism>
<dbReference type="InterPro" id="IPR003961">
    <property type="entry name" value="FN3_dom"/>
</dbReference>
<keyword evidence="13" id="KW-1185">Reference proteome</keyword>
<keyword evidence="4" id="KW-0732">Signal</keyword>
<evidence type="ECO:0000256" key="1">
    <source>
        <dbReference type="ARBA" id="ARBA00004115"/>
    </source>
</evidence>
<comment type="similarity">
    <text evidence="2">Belongs to the malectin family.</text>
</comment>
<name>A0ABT3FSD1_9BACT</name>
<dbReference type="InterPro" id="IPR036116">
    <property type="entry name" value="FN3_sf"/>
</dbReference>
<dbReference type="SUPFAM" id="SSF49265">
    <property type="entry name" value="Fibronectin type III"/>
    <property type="match status" value="4"/>
</dbReference>
<keyword evidence="8" id="KW-0325">Glycoprotein</keyword>
<proteinExistence type="inferred from homology"/>
<dbReference type="InterPro" id="IPR039155">
    <property type="entry name" value="MLEC"/>
</dbReference>
<evidence type="ECO:0000256" key="7">
    <source>
        <dbReference type="ARBA" id="ARBA00023136"/>
    </source>
</evidence>
<evidence type="ECO:0000256" key="10">
    <source>
        <dbReference type="SAM" id="MobiDB-lite"/>
    </source>
</evidence>
<evidence type="ECO:0000256" key="9">
    <source>
        <dbReference type="ARBA" id="ARBA00023277"/>
    </source>
</evidence>
<feature type="compositionally biased region" description="Acidic residues" evidence="10">
    <location>
        <begin position="561"/>
        <end position="578"/>
    </location>
</feature>
<evidence type="ECO:0000256" key="3">
    <source>
        <dbReference type="ARBA" id="ARBA00022692"/>
    </source>
</evidence>
<evidence type="ECO:0000256" key="5">
    <source>
        <dbReference type="ARBA" id="ARBA00022824"/>
    </source>
</evidence>
<evidence type="ECO:0000313" key="13">
    <source>
        <dbReference type="Proteomes" id="UP001207930"/>
    </source>
</evidence>
<keyword evidence="6" id="KW-1133">Transmembrane helix</keyword>
<dbReference type="CDD" id="cd00063">
    <property type="entry name" value="FN3"/>
    <property type="match status" value="7"/>
</dbReference>
<comment type="subcellular location">
    <subcellularLocation>
        <location evidence="1">Endoplasmic reticulum membrane</location>
        <topology evidence="1">Single-pass type I membrane protein</topology>
    </subcellularLocation>
</comment>